<reference evidence="2" key="1">
    <citation type="submission" date="2015-10" db="EMBL/GenBank/DDBJ databases">
        <authorList>
            <person name="Ju K.-S."/>
            <person name="Doroghazi J.R."/>
            <person name="Metcalf W.W."/>
        </authorList>
    </citation>
    <scope>NUCLEOTIDE SEQUENCE [LARGE SCALE GENOMIC DNA]</scope>
    <source>
        <strain evidence="2">NRRL 3151</strain>
    </source>
</reference>
<dbReference type="EMBL" id="LLZG01000385">
    <property type="protein sequence ID" value="KUL23660.1"/>
    <property type="molecule type" value="Genomic_DNA"/>
</dbReference>
<accession>A0A101JBD7</accession>
<dbReference type="AlphaFoldDB" id="A0A101JBD7"/>
<dbReference type="OrthoDB" id="4257495at2"/>
<sequence length="75" mass="8256">MKTVEDFVVLLHDELALSVTVEDLGRSLDSVESWDSVHLLTLCTLLERETGRSLSLADVLEAPSLEAVYRMAVAP</sequence>
<dbReference type="RefSeq" id="WP_062712134.1">
    <property type="nucleotide sequence ID" value="NZ_LLZG01000385.1"/>
</dbReference>
<organism evidence="1 2">
    <name type="scientific">Streptomyces regalis</name>
    <dbReference type="NCBI Taxonomy" id="68262"/>
    <lineage>
        <taxon>Bacteria</taxon>
        <taxon>Bacillati</taxon>
        <taxon>Actinomycetota</taxon>
        <taxon>Actinomycetes</taxon>
        <taxon>Kitasatosporales</taxon>
        <taxon>Streptomycetaceae</taxon>
        <taxon>Streptomyces</taxon>
    </lineage>
</organism>
<dbReference type="SUPFAM" id="SSF47336">
    <property type="entry name" value="ACP-like"/>
    <property type="match status" value="1"/>
</dbReference>
<evidence type="ECO:0000313" key="2">
    <source>
        <dbReference type="Proteomes" id="UP000053923"/>
    </source>
</evidence>
<gene>
    <name evidence="1" type="ORF">ADL12_39150</name>
</gene>
<comment type="caution">
    <text evidence="1">The sequence shown here is derived from an EMBL/GenBank/DDBJ whole genome shotgun (WGS) entry which is preliminary data.</text>
</comment>
<keyword evidence="2" id="KW-1185">Reference proteome</keyword>
<protein>
    <submittedName>
        <fullName evidence="1">Acyl carrier protein</fullName>
    </submittedName>
</protein>
<evidence type="ECO:0000313" key="1">
    <source>
        <dbReference type="EMBL" id="KUL23660.1"/>
    </source>
</evidence>
<dbReference type="InterPro" id="IPR036736">
    <property type="entry name" value="ACP-like_sf"/>
</dbReference>
<proteinExistence type="predicted"/>
<dbReference type="Proteomes" id="UP000053923">
    <property type="component" value="Unassembled WGS sequence"/>
</dbReference>
<name>A0A101JBD7_9ACTN</name>